<dbReference type="FunFam" id="1.10.240.10:FF:000001">
    <property type="entry name" value="Tyrosine--tRNA ligase"/>
    <property type="match status" value="1"/>
</dbReference>
<protein>
    <recommendedName>
        <fullName evidence="2">tyrosine--tRNA ligase</fullName>
        <ecNumber evidence="2">6.1.1.1</ecNumber>
    </recommendedName>
    <alternativeName>
        <fullName evidence="10">Tyrosyl-tRNA synthetase</fullName>
    </alternativeName>
</protein>
<proteinExistence type="inferred from homology"/>
<evidence type="ECO:0000256" key="1">
    <source>
        <dbReference type="ARBA" id="ARBA00004496"/>
    </source>
</evidence>
<dbReference type="AlphaFoldDB" id="A0A382HNQ9"/>
<name>A0A382HNQ9_9ZZZZ</name>
<keyword evidence="3" id="KW-0963">Cytoplasm</keyword>
<dbReference type="GO" id="GO:0003723">
    <property type="term" value="F:RNA binding"/>
    <property type="evidence" value="ECO:0007669"/>
    <property type="project" value="UniProtKB-KW"/>
</dbReference>
<keyword evidence="5" id="KW-0547">Nucleotide-binding</keyword>
<evidence type="ECO:0000256" key="11">
    <source>
        <dbReference type="ARBA" id="ARBA00048248"/>
    </source>
</evidence>
<dbReference type="InterPro" id="IPR002307">
    <property type="entry name" value="Tyr-tRNA-ligase"/>
</dbReference>
<dbReference type="GO" id="GO:0005524">
    <property type="term" value="F:ATP binding"/>
    <property type="evidence" value="ECO:0007669"/>
    <property type="project" value="UniProtKB-KW"/>
</dbReference>
<evidence type="ECO:0000256" key="9">
    <source>
        <dbReference type="ARBA" id="ARBA00023146"/>
    </source>
</evidence>
<feature type="non-terminal residue" evidence="12">
    <location>
        <position position="361"/>
    </location>
</feature>
<dbReference type="CDD" id="cd00395">
    <property type="entry name" value="Tyr_Trp_RS_core"/>
    <property type="match status" value="1"/>
</dbReference>
<dbReference type="NCBIfam" id="TIGR00234">
    <property type="entry name" value="tyrS"/>
    <property type="match status" value="1"/>
</dbReference>
<keyword evidence="6" id="KW-0067">ATP-binding</keyword>
<keyword evidence="4" id="KW-0436">Ligase</keyword>
<keyword evidence="8" id="KW-0648">Protein biosynthesis</keyword>
<dbReference type="PANTHER" id="PTHR11766">
    <property type="entry name" value="TYROSYL-TRNA SYNTHETASE"/>
    <property type="match status" value="1"/>
</dbReference>
<dbReference type="GO" id="GO:0004831">
    <property type="term" value="F:tyrosine-tRNA ligase activity"/>
    <property type="evidence" value="ECO:0007669"/>
    <property type="project" value="UniProtKB-EC"/>
</dbReference>
<evidence type="ECO:0000256" key="8">
    <source>
        <dbReference type="ARBA" id="ARBA00022917"/>
    </source>
</evidence>
<dbReference type="GO" id="GO:0006437">
    <property type="term" value="P:tyrosyl-tRNA aminoacylation"/>
    <property type="evidence" value="ECO:0007669"/>
    <property type="project" value="InterPro"/>
</dbReference>
<reference evidence="12" key="1">
    <citation type="submission" date="2018-05" db="EMBL/GenBank/DDBJ databases">
        <authorList>
            <person name="Lanie J.A."/>
            <person name="Ng W.-L."/>
            <person name="Kazmierczak K.M."/>
            <person name="Andrzejewski T.M."/>
            <person name="Davidsen T.M."/>
            <person name="Wayne K.J."/>
            <person name="Tettelin H."/>
            <person name="Glass J.I."/>
            <person name="Rusch D."/>
            <person name="Podicherti R."/>
            <person name="Tsui H.-C.T."/>
            <person name="Winkler M.E."/>
        </authorList>
    </citation>
    <scope>NUCLEOTIDE SEQUENCE</scope>
</reference>
<dbReference type="InterPro" id="IPR024107">
    <property type="entry name" value="Tyr-tRNA-ligase_bac_1"/>
</dbReference>
<evidence type="ECO:0000256" key="3">
    <source>
        <dbReference type="ARBA" id="ARBA00022490"/>
    </source>
</evidence>
<keyword evidence="7" id="KW-0694">RNA-binding</keyword>
<dbReference type="HAMAP" id="MF_02006">
    <property type="entry name" value="Tyr_tRNA_synth_type1"/>
    <property type="match status" value="1"/>
</dbReference>
<dbReference type="PANTHER" id="PTHR11766:SF0">
    <property type="entry name" value="TYROSINE--TRNA LIGASE, MITOCHONDRIAL"/>
    <property type="match status" value="1"/>
</dbReference>
<dbReference type="PRINTS" id="PR01040">
    <property type="entry name" value="TRNASYNTHTYR"/>
</dbReference>
<dbReference type="SUPFAM" id="SSF52374">
    <property type="entry name" value="Nucleotidylyl transferase"/>
    <property type="match status" value="1"/>
</dbReference>
<evidence type="ECO:0000256" key="5">
    <source>
        <dbReference type="ARBA" id="ARBA00022741"/>
    </source>
</evidence>
<dbReference type="GO" id="GO:0005829">
    <property type="term" value="C:cytosol"/>
    <property type="evidence" value="ECO:0007669"/>
    <property type="project" value="TreeGrafter"/>
</dbReference>
<dbReference type="Gene3D" id="1.10.240.10">
    <property type="entry name" value="Tyrosyl-Transfer RNA Synthetase"/>
    <property type="match status" value="1"/>
</dbReference>
<dbReference type="Gene3D" id="3.40.50.620">
    <property type="entry name" value="HUPs"/>
    <property type="match status" value="1"/>
</dbReference>
<sequence length="361" mass="40096">MTLLDELDFRGLIYQATDRDGLAERLASGPMTLYVGFDPTADSLQIGNLVTVLLLRRFQQAGHHPVALVGGGTGLIGDPGGKLEERVLNPVERVKEWSEKIKLQLEPYLDFDAGIGNPARLVNNFDWLGEMDAIQLLRDVGKHFPVPYMLAKESVSSRLETGISYTEFSYMILQSYDYLKLNEMIGCELQVGGSDQWGNITAGCDLIRRVRGGKSFGLTCPLVTTADGAKFGKSEAGTLWLSAERTSSYQFYQFWINTDDRSVVDYLKIFTFLDPEAIGELAESVEQEPGKREAQRVLAREVTSLAHGPEAARKAEKISRALFYGQLDELTEDELELGFDDVPTHDMKETELGLVDLLVTA</sequence>
<evidence type="ECO:0000313" key="12">
    <source>
        <dbReference type="EMBL" id="SVB88131.1"/>
    </source>
</evidence>
<comment type="subcellular location">
    <subcellularLocation>
        <location evidence="1">Cytoplasm</location>
    </subcellularLocation>
</comment>
<dbReference type="InterPro" id="IPR002305">
    <property type="entry name" value="aa-tRNA-synth_Ic"/>
</dbReference>
<dbReference type="FunFam" id="3.40.50.620:FF:000008">
    <property type="entry name" value="Tyrosine--tRNA ligase"/>
    <property type="match status" value="1"/>
</dbReference>
<organism evidence="12">
    <name type="scientific">marine metagenome</name>
    <dbReference type="NCBI Taxonomy" id="408172"/>
    <lineage>
        <taxon>unclassified sequences</taxon>
        <taxon>metagenomes</taxon>
        <taxon>ecological metagenomes</taxon>
    </lineage>
</organism>
<dbReference type="GO" id="GO:0042802">
    <property type="term" value="F:identical protein binding"/>
    <property type="evidence" value="ECO:0007669"/>
    <property type="project" value="UniProtKB-ARBA"/>
</dbReference>
<keyword evidence="9" id="KW-0030">Aminoacyl-tRNA synthetase</keyword>
<evidence type="ECO:0000256" key="6">
    <source>
        <dbReference type="ARBA" id="ARBA00022840"/>
    </source>
</evidence>
<comment type="catalytic activity">
    <reaction evidence="11">
        <text>tRNA(Tyr) + L-tyrosine + ATP = L-tyrosyl-tRNA(Tyr) + AMP + diphosphate + H(+)</text>
        <dbReference type="Rhea" id="RHEA:10220"/>
        <dbReference type="Rhea" id="RHEA-COMP:9706"/>
        <dbReference type="Rhea" id="RHEA-COMP:9707"/>
        <dbReference type="ChEBI" id="CHEBI:15378"/>
        <dbReference type="ChEBI" id="CHEBI:30616"/>
        <dbReference type="ChEBI" id="CHEBI:33019"/>
        <dbReference type="ChEBI" id="CHEBI:58315"/>
        <dbReference type="ChEBI" id="CHEBI:78442"/>
        <dbReference type="ChEBI" id="CHEBI:78536"/>
        <dbReference type="ChEBI" id="CHEBI:456215"/>
        <dbReference type="EC" id="6.1.1.1"/>
    </reaction>
</comment>
<dbReference type="InterPro" id="IPR014729">
    <property type="entry name" value="Rossmann-like_a/b/a_fold"/>
</dbReference>
<evidence type="ECO:0000256" key="2">
    <source>
        <dbReference type="ARBA" id="ARBA00013160"/>
    </source>
</evidence>
<evidence type="ECO:0000256" key="4">
    <source>
        <dbReference type="ARBA" id="ARBA00022598"/>
    </source>
</evidence>
<dbReference type="EMBL" id="UINC01061981">
    <property type="protein sequence ID" value="SVB88131.1"/>
    <property type="molecule type" value="Genomic_DNA"/>
</dbReference>
<dbReference type="EC" id="6.1.1.1" evidence="2"/>
<evidence type="ECO:0000256" key="10">
    <source>
        <dbReference type="ARBA" id="ARBA00033323"/>
    </source>
</evidence>
<dbReference type="InterPro" id="IPR024088">
    <property type="entry name" value="Tyr-tRNA-ligase_bac-type"/>
</dbReference>
<dbReference type="Pfam" id="PF00579">
    <property type="entry name" value="tRNA-synt_1b"/>
    <property type="match status" value="1"/>
</dbReference>
<gene>
    <name evidence="12" type="ORF">METZ01_LOCUS240985</name>
</gene>
<accession>A0A382HNQ9</accession>
<evidence type="ECO:0000256" key="7">
    <source>
        <dbReference type="ARBA" id="ARBA00022884"/>
    </source>
</evidence>